<dbReference type="EMBL" id="BNAT01000059">
    <property type="protein sequence ID" value="GHE64223.1"/>
    <property type="molecule type" value="Genomic_DNA"/>
</dbReference>
<feature type="chain" id="PRO_5038033750" description="DUF8094 domain-containing protein" evidence="1">
    <location>
        <begin position="31"/>
        <end position="330"/>
    </location>
</feature>
<feature type="signal peptide" evidence="1">
    <location>
        <begin position="1"/>
        <end position="30"/>
    </location>
</feature>
<gene>
    <name evidence="3" type="ORF">GCM10017771_87600</name>
</gene>
<feature type="domain" description="DUF8094" evidence="2">
    <location>
        <begin position="36"/>
        <end position="323"/>
    </location>
</feature>
<dbReference type="AlphaFoldDB" id="A0A918ZPV5"/>
<accession>A0A918ZPV5</accession>
<keyword evidence="4" id="KW-1185">Reference proteome</keyword>
<protein>
    <recommendedName>
        <fullName evidence="2">DUF8094 domain-containing protein</fullName>
    </recommendedName>
</protein>
<evidence type="ECO:0000259" key="2">
    <source>
        <dbReference type="Pfam" id="PF26366"/>
    </source>
</evidence>
<proteinExistence type="predicted"/>
<reference evidence="3" key="2">
    <citation type="submission" date="2020-09" db="EMBL/GenBank/DDBJ databases">
        <authorList>
            <person name="Sun Q."/>
            <person name="Zhou Y."/>
        </authorList>
    </citation>
    <scope>NUCLEOTIDE SEQUENCE</scope>
    <source>
        <strain evidence="3">CGMCC 4.7403</strain>
    </source>
</reference>
<evidence type="ECO:0000313" key="3">
    <source>
        <dbReference type="EMBL" id="GHE64223.1"/>
    </source>
</evidence>
<dbReference type="Proteomes" id="UP000603227">
    <property type="component" value="Unassembled WGS sequence"/>
</dbReference>
<reference evidence="3" key="1">
    <citation type="journal article" date="2014" name="Int. J. Syst. Evol. Microbiol.">
        <title>Complete genome sequence of Corynebacterium casei LMG S-19264T (=DSM 44701T), isolated from a smear-ripened cheese.</title>
        <authorList>
            <consortium name="US DOE Joint Genome Institute (JGI-PGF)"/>
            <person name="Walter F."/>
            <person name="Albersmeier A."/>
            <person name="Kalinowski J."/>
            <person name="Ruckert C."/>
        </authorList>
    </citation>
    <scope>NUCLEOTIDE SEQUENCE</scope>
    <source>
        <strain evidence="3">CGMCC 4.7403</strain>
    </source>
</reference>
<name>A0A918ZPV5_9ACTN</name>
<dbReference type="Pfam" id="PF26366">
    <property type="entry name" value="DUF8094"/>
    <property type="match status" value="1"/>
</dbReference>
<organism evidence="3 4">
    <name type="scientific">Streptomyces capitiformicae</name>
    <dbReference type="NCBI Taxonomy" id="2014920"/>
    <lineage>
        <taxon>Bacteria</taxon>
        <taxon>Bacillati</taxon>
        <taxon>Actinomycetota</taxon>
        <taxon>Actinomycetes</taxon>
        <taxon>Kitasatosporales</taxon>
        <taxon>Streptomycetaceae</taxon>
        <taxon>Streptomyces</taxon>
    </lineage>
</organism>
<evidence type="ECO:0000256" key="1">
    <source>
        <dbReference type="SAM" id="SignalP"/>
    </source>
</evidence>
<sequence length="330" mass="34307">MRNKCLVAGLVLVCVLPLAGCGSATPSADAAPASPPIVSTTEADRVLTAYDVGNNKVNSTADAAGLAKIESTPLRVASEAELEANKVLDQSIPLIKSTDQRFMIPSRSADLPWFVSISTRLHGGVVATNQTYTVFKRQDKGAPWLAAYSLTPPADVQVPAVTLNGASAATAVNDFGDLALQPDELAQRIFAHYKQDVAGRDIFGTSAVLDDQLGNGFKAALRVLRGKGTQLVRTVKPGPPQAFALRTADGGALVFSTSTVVDVLKPLDPSGTVSLSAGSDEAALLGKAAGATAPGFTITRQQNFLTHIPTQASGEPVVVLAYTDFPVSVR</sequence>
<evidence type="ECO:0000313" key="4">
    <source>
        <dbReference type="Proteomes" id="UP000603227"/>
    </source>
</evidence>
<keyword evidence="1" id="KW-0732">Signal</keyword>
<comment type="caution">
    <text evidence="3">The sequence shown here is derived from an EMBL/GenBank/DDBJ whole genome shotgun (WGS) entry which is preliminary data.</text>
</comment>
<dbReference type="InterPro" id="IPR058407">
    <property type="entry name" value="DUF8094"/>
</dbReference>